<evidence type="ECO:0000256" key="2">
    <source>
        <dbReference type="SAM" id="SignalP"/>
    </source>
</evidence>
<dbReference type="EMBL" id="JAXIOK010000007">
    <property type="protein sequence ID" value="KAK4766155.1"/>
    <property type="molecule type" value="Genomic_DNA"/>
</dbReference>
<comment type="caution">
    <text evidence="3">The sequence shown here is derived from an EMBL/GenBank/DDBJ whole genome shotgun (WGS) entry which is preliminary data.</text>
</comment>
<keyword evidence="2" id="KW-0732">Signal</keyword>
<evidence type="ECO:0000256" key="1">
    <source>
        <dbReference type="SAM" id="MobiDB-lite"/>
    </source>
</evidence>
<keyword evidence="4" id="KW-1185">Reference proteome</keyword>
<feature type="signal peptide" evidence="2">
    <location>
        <begin position="1"/>
        <end position="33"/>
    </location>
</feature>
<name>A0AAN7KFP5_9MYRT</name>
<reference evidence="3 4" key="1">
    <citation type="journal article" date="2023" name="Hortic Res">
        <title>Pangenome of water caltrop reveals structural variations and asymmetric subgenome divergence after allopolyploidization.</title>
        <authorList>
            <person name="Zhang X."/>
            <person name="Chen Y."/>
            <person name="Wang L."/>
            <person name="Yuan Y."/>
            <person name="Fang M."/>
            <person name="Shi L."/>
            <person name="Lu R."/>
            <person name="Comes H.P."/>
            <person name="Ma Y."/>
            <person name="Chen Y."/>
            <person name="Huang G."/>
            <person name="Zhou Y."/>
            <person name="Zheng Z."/>
            <person name="Qiu Y."/>
        </authorList>
    </citation>
    <scope>NUCLEOTIDE SEQUENCE [LARGE SCALE GENOMIC DNA]</scope>
    <source>
        <tissue evidence="3">Roots</tissue>
    </source>
</reference>
<feature type="chain" id="PRO_5042911183" evidence="2">
    <location>
        <begin position="34"/>
        <end position="141"/>
    </location>
</feature>
<organism evidence="3 4">
    <name type="scientific">Trapa incisa</name>
    <dbReference type="NCBI Taxonomy" id="236973"/>
    <lineage>
        <taxon>Eukaryota</taxon>
        <taxon>Viridiplantae</taxon>
        <taxon>Streptophyta</taxon>
        <taxon>Embryophyta</taxon>
        <taxon>Tracheophyta</taxon>
        <taxon>Spermatophyta</taxon>
        <taxon>Magnoliopsida</taxon>
        <taxon>eudicotyledons</taxon>
        <taxon>Gunneridae</taxon>
        <taxon>Pentapetalae</taxon>
        <taxon>rosids</taxon>
        <taxon>malvids</taxon>
        <taxon>Myrtales</taxon>
        <taxon>Lythraceae</taxon>
        <taxon>Trapa</taxon>
    </lineage>
</organism>
<accession>A0AAN7KFP5</accession>
<feature type="region of interest" description="Disordered" evidence="1">
    <location>
        <begin position="72"/>
        <end position="94"/>
    </location>
</feature>
<evidence type="ECO:0000313" key="4">
    <source>
        <dbReference type="Proteomes" id="UP001345219"/>
    </source>
</evidence>
<gene>
    <name evidence="3" type="ORF">SAY87_007797</name>
</gene>
<dbReference type="Proteomes" id="UP001345219">
    <property type="component" value="Chromosome 7"/>
</dbReference>
<protein>
    <submittedName>
        <fullName evidence="3">Uncharacterized protein</fullName>
    </submittedName>
</protein>
<evidence type="ECO:0000313" key="3">
    <source>
        <dbReference type="EMBL" id="KAK4766155.1"/>
    </source>
</evidence>
<dbReference type="AlphaFoldDB" id="A0AAN7KFP5"/>
<sequence>MAVLEPTAHCRNAALAMALLLLLVLARPEAVSANEENQKQLHCGEDNPSLGRCRNGPEAMNMSFYRKYKMGGSAGGASSGNASKDGAVAAAGGSGCGNGHSHGWSFGEADTDDKSQLLRLRVVAQANPAPVGSSTAIFVDR</sequence>
<proteinExistence type="predicted"/>
<feature type="compositionally biased region" description="Low complexity" evidence="1">
    <location>
        <begin position="79"/>
        <end position="91"/>
    </location>
</feature>